<feature type="transmembrane region" description="Helical" evidence="6">
    <location>
        <begin position="93"/>
        <end position="112"/>
    </location>
</feature>
<dbReference type="Pfam" id="PF00892">
    <property type="entry name" value="EamA"/>
    <property type="match status" value="2"/>
</dbReference>
<protein>
    <submittedName>
        <fullName evidence="8">Permease</fullName>
    </submittedName>
</protein>
<keyword evidence="9" id="KW-1185">Reference proteome</keyword>
<comment type="caution">
    <text evidence="8">The sequence shown here is derived from an EMBL/GenBank/DDBJ whole genome shotgun (WGS) entry which is preliminary data.</text>
</comment>
<dbReference type="EMBL" id="BRVO01000002">
    <property type="protein sequence ID" value="GLB49933.1"/>
    <property type="molecule type" value="Genomic_DNA"/>
</dbReference>
<evidence type="ECO:0000256" key="6">
    <source>
        <dbReference type="SAM" id="Phobius"/>
    </source>
</evidence>
<dbReference type="InterPro" id="IPR000620">
    <property type="entry name" value="EamA_dom"/>
</dbReference>
<feature type="transmembrane region" description="Helical" evidence="6">
    <location>
        <begin position="175"/>
        <end position="194"/>
    </location>
</feature>
<dbReference type="InterPro" id="IPR050638">
    <property type="entry name" value="AA-Vitamin_Transporters"/>
</dbReference>
<feature type="transmembrane region" description="Helical" evidence="6">
    <location>
        <begin position="266"/>
        <end position="287"/>
    </location>
</feature>
<accession>A0ABQ5MKJ2</accession>
<dbReference type="PANTHER" id="PTHR32322:SF18">
    <property type="entry name" value="S-ADENOSYLMETHIONINE_S-ADENOSYLHOMOCYSTEINE TRANSPORTER"/>
    <property type="match status" value="1"/>
</dbReference>
<organism evidence="8 9">
    <name type="scientific">Neptunitalea lumnitzerae</name>
    <dbReference type="NCBI Taxonomy" id="2965509"/>
    <lineage>
        <taxon>Bacteria</taxon>
        <taxon>Pseudomonadati</taxon>
        <taxon>Bacteroidota</taxon>
        <taxon>Flavobacteriia</taxon>
        <taxon>Flavobacteriales</taxon>
        <taxon>Flavobacteriaceae</taxon>
        <taxon>Neptunitalea</taxon>
    </lineage>
</organism>
<evidence type="ECO:0000256" key="4">
    <source>
        <dbReference type="ARBA" id="ARBA00022989"/>
    </source>
</evidence>
<evidence type="ECO:0000313" key="8">
    <source>
        <dbReference type="EMBL" id="GLB49933.1"/>
    </source>
</evidence>
<evidence type="ECO:0000259" key="7">
    <source>
        <dbReference type="Pfam" id="PF00892"/>
    </source>
</evidence>
<feature type="transmembrane region" description="Helical" evidence="6">
    <location>
        <begin position="143"/>
        <end position="163"/>
    </location>
</feature>
<dbReference type="InterPro" id="IPR037185">
    <property type="entry name" value="EmrE-like"/>
</dbReference>
<feature type="transmembrane region" description="Helical" evidence="6">
    <location>
        <begin position="66"/>
        <end position="87"/>
    </location>
</feature>
<gene>
    <name evidence="8" type="ORF">Y10_23010</name>
</gene>
<keyword evidence="3 6" id="KW-0812">Transmembrane</keyword>
<keyword evidence="5 6" id="KW-0472">Membrane</keyword>
<name>A0ABQ5MKJ2_9FLAO</name>
<dbReference type="PANTHER" id="PTHR32322">
    <property type="entry name" value="INNER MEMBRANE TRANSPORTER"/>
    <property type="match status" value="1"/>
</dbReference>
<feature type="transmembrane region" description="Helical" evidence="6">
    <location>
        <begin position="119"/>
        <end position="137"/>
    </location>
</feature>
<keyword evidence="4 6" id="KW-1133">Transmembrane helix</keyword>
<evidence type="ECO:0000256" key="1">
    <source>
        <dbReference type="ARBA" id="ARBA00004651"/>
    </source>
</evidence>
<dbReference type="Proteomes" id="UP001143543">
    <property type="component" value="Unassembled WGS sequence"/>
</dbReference>
<feature type="domain" description="EamA" evidence="7">
    <location>
        <begin position="145"/>
        <end position="284"/>
    </location>
</feature>
<evidence type="ECO:0000313" key="9">
    <source>
        <dbReference type="Proteomes" id="UP001143543"/>
    </source>
</evidence>
<dbReference type="RefSeq" id="WP_281765552.1">
    <property type="nucleotide sequence ID" value="NZ_BRVO01000002.1"/>
</dbReference>
<reference evidence="8" key="1">
    <citation type="submission" date="2022-07" db="EMBL/GenBank/DDBJ databases">
        <title>Taxonomy of Novel Oxalotrophic and Methylotrophic Bacteria.</title>
        <authorList>
            <person name="Sahin N."/>
            <person name="Tani A."/>
        </authorList>
    </citation>
    <scope>NUCLEOTIDE SEQUENCE</scope>
    <source>
        <strain evidence="8">Y10</strain>
    </source>
</reference>
<feature type="transmembrane region" description="Helical" evidence="6">
    <location>
        <begin position="206"/>
        <end position="227"/>
    </location>
</feature>
<sequence length="300" mass="33556">MLGDKVKNYLHLHIIVFLWGFTAVLGALITLEALPLVWYRMLIASLVLGVVLVFKKRKTKLSFKLLMQLFLAGSTLALHWVCFFEAIKVSNVSVTLICIATGAFFAAILEPIFYKRKIVLYEIILGTITILGLLFIFNLDTHYLLGIVLGLSAAFLSALLSILNGKLAKQYDAALISFYELSFGVLFITGMLLFRKPEFFETIFTLTFEDFSALLVLAVVCTAYAFLSSVKVMRFLSPYTVMLTINLEPVYGVVLAYLFLDESERMSVGFYVGGLVILATVLLNGYLKTRKKRKSVPSTT</sequence>
<feature type="transmembrane region" description="Helical" evidence="6">
    <location>
        <begin position="37"/>
        <end position="54"/>
    </location>
</feature>
<proteinExistence type="predicted"/>
<evidence type="ECO:0000256" key="5">
    <source>
        <dbReference type="ARBA" id="ARBA00023136"/>
    </source>
</evidence>
<keyword evidence="2" id="KW-1003">Cell membrane</keyword>
<feature type="domain" description="EamA" evidence="7">
    <location>
        <begin position="14"/>
        <end position="137"/>
    </location>
</feature>
<dbReference type="SUPFAM" id="SSF103481">
    <property type="entry name" value="Multidrug resistance efflux transporter EmrE"/>
    <property type="match status" value="2"/>
</dbReference>
<evidence type="ECO:0000256" key="3">
    <source>
        <dbReference type="ARBA" id="ARBA00022692"/>
    </source>
</evidence>
<evidence type="ECO:0000256" key="2">
    <source>
        <dbReference type="ARBA" id="ARBA00022475"/>
    </source>
</evidence>
<comment type="subcellular location">
    <subcellularLocation>
        <location evidence="1">Cell membrane</location>
        <topology evidence="1">Multi-pass membrane protein</topology>
    </subcellularLocation>
</comment>
<feature type="transmembrane region" description="Helical" evidence="6">
    <location>
        <begin position="12"/>
        <end position="31"/>
    </location>
</feature>
<feature type="transmembrane region" description="Helical" evidence="6">
    <location>
        <begin position="239"/>
        <end position="260"/>
    </location>
</feature>